<name>A0ABN3TBY9_9ACTN</name>
<evidence type="ECO:0000313" key="1">
    <source>
        <dbReference type="EMBL" id="GAA2699017.1"/>
    </source>
</evidence>
<reference evidence="1 2" key="1">
    <citation type="journal article" date="2019" name="Int. J. Syst. Evol. Microbiol.">
        <title>The Global Catalogue of Microorganisms (GCM) 10K type strain sequencing project: providing services to taxonomists for standard genome sequencing and annotation.</title>
        <authorList>
            <consortium name="The Broad Institute Genomics Platform"/>
            <consortium name="The Broad Institute Genome Sequencing Center for Infectious Disease"/>
            <person name="Wu L."/>
            <person name="Ma J."/>
        </authorList>
    </citation>
    <scope>NUCLEOTIDE SEQUENCE [LARGE SCALE GENOMIC DNA]</scope>
    <source>
        <strain evidence="1 2">JCM 6835</strain>
    </source>
</reference>
<sequence>MTLDDLSGSQLSTRRLTLLEDGVDATAQELRDLAAMLGCSPLVLRHGLTADRGAQIRQEGASTRRLDTAYAADASVDDVEWKAVS</sequence>
<organism evidence="1 2">
    <name type="scientific">Nonomuraea recticatena</name>
    <dbReference type="NCBI Taxonomy" id="46178"/>
    <lineage>
        <taxon>Bacteria</taxon>
        <taxon>Bacillati</taxon>
        <taxon>Actinomycetota</taxon>
        <taxon>Actinomycetes</taxon>
        <taxon>Streptosporangiales</taxon>
        <taxon>Streptosporangiaceae</taxon>
        <taxon>Nonomuraea</taxon>
    </lineage>
</organism>
<evidence type="ECO:0000313" key="2">
    <source>
        <dbReference type="Proteomes" id="UP001501666"/>
    </source>
</evidence>
<dbReference type="RefSeq" id="WP_346157102.1">
    <property type="nucleotide sequence ID" value="NZ_BAAATE010000054.1"/>
</dbReference>
<evidence type="ECO:0008006" key="3">
    <source>
        <dbReference type="Google" id="ProtNLM"/>
    </source>
</evidence>
<proteinExistence type="predicted"/>
<gene>
    <name evidence="1" type="ORF">GCM10010412_095190</name>
</gene>
<keyword evidence="2" id="KW-1185">Reference proteome</keyword>
<comment type="caution">
    <text evidence="1">The sequence shown here is derived from an EMBL/GenBank/DDBJ whole genome shotgun (WGS) entry which is preliminary data.</text>
</comment>
<dbReference type="EMBL" id="BAAATE010000054">
    <property type="protein sequence ID" value="GAA2699017.1"/>
    <property type="molecule type" value="Genomic_DNA"/>
</dbReference>
<accession>A0ABN3TBY9</accession>
<protein>
    <recommendedName>
        <fullName evidence="3">XRE family transcriptional regulator</fullName>
    </recommendedName>
</protein>
<dbReference type="Proteomes" id="UP001501666">
    <property type="component" value="Unassembled WGS sequence"/>
</dbReference>